<name>A0A139A4H2_GONPJ</name>
<dbReference type="AlphaFoldDB" id="A0A139A4H2"/>
<sequence>MPPRKDSSTASHCGISIPTFVPPPFIAGPLIGATDKVPTSPPLRPPQRSLPPLHRRGRTCAPIIRSAIISMWDAVVLEHVRGDFGFKESLQVPERAEWAEKQTSFLSGASKTCGGYFDVFAQHDGGWAGQNSNACRLLFVEISFEGWHLLIKEVT</sequence>
<evidence type="ECO:0000313" key="1">
    <source>
        <dbReference type="EMBL" id="KXS11716.1"/>
    </source>
</evidence>
<keyword evidence="2" id="KW-1185">Reference proteome</keyword>
<reference evidence="1 2" key="1">
    <citation type="journal article" date="2015" name="Genome Biol. Evol.">
        <title>Phylogenomic analyses indicate that early fungi evolved digesting cell walls of algal ancestors of land plants.</title>
        <authorList>
            <person name="Chang Y."/>
            <person name="Wang S."/>
            <person name="Sekimoto S."/>
            <person name="Aerts A.L."/>
            <person name="Choi C."/>
            <person name="Clum A."/>
            <person name="LaButti K.M."/>
            <person name="Lindquist E.A."/>
            <person name="Yee Ngan C."/>
            <person name="Ohm R.A."/>
            <person name="Salamov A.A."/>
            <person name="Grigoriev I.V."/>
            <person name="Spatafora J.W."/>
            <person name="Berbee M.L."/>
        </authorList>
    </citation>
    <scope>NUCLEOTIDE SEQUENCE [LARGE SCALE GENOMIC DNA]</scope>
    <source>
        <strain evidence="1 2">JEL478</strain>
    </source>
</reference>
<dbReference type="Proteomes" id="UP000070544">
    <property type="component" value="Unassembled WGS sequence"/>
</dbReference>
<organism evidence="1 2">
    <name type="scientific">Gonapodya prolifera (strain JEL478)</name>
    <name type="common">Monoblepharis prolifera</name>
    <dbReference type="NCBI Taxonomy" id="1344416"/>
    <lineage>
        <taxon>Eukaryota</taxon>
        <taxon>Fungi</taxon>
        <taxon>Fungi incertae sedis</taxon>
        <taxon>Chytridiomycota</taxon>
        <taxon>Chytridiomycota incertae sedis</taxon>
        <taxon>Monoblepharidomycetes</taxon>
        <taxon>Monoblepharidales</taxon>
        <taxon>Gonapodyaceae</taxon>
        <taxon>Gonapodya</taxon>
    </lineage>
</organism>
<protein>
    <submittedName>
        <fullName evidence="1">Uncharacterized protein</fullName>
    </submittedName>
</protein>
<accession>A0A139A4H2</accession>
<evidence type="ECO:0000313" key="2">
    <source>
        <dbReference type="Proteomes" id="UP000070544"/>
    </source>
</evidence>
<gene>
    <name evidence="1" type="ORF">M427DRAFT_157939</name>
</gene>
<proteinExistence type="predicted"/>
<dbReference type="EMBL" id="KQ965797">
    <property type="protein sequence ID" value="KXS11716.1"/>
    <property type="molecule type" value="Genomic_DNA"/>
</dbReference>